<dbReference type="Proteomes" id="UP000008311">
    <property type="component" value="Unassembled WGS sequence"/>
</dbReference>
<evidence type="ECO:0000313" key="1">
    <source>
        <dbReference type="EMBL" id="EEF32803.1"/>
    </source>
</evidence>
<reference evidence="2" key="1">
    <citation type="journal article" date="2010" name="Nat. Biotechnol.">
        <title>Draft genome sequence of the oilseed species Ricinus communis.</title>
        <authorList>
            <person name="Chan A.P."/>
            <person name="Crabtree J."/>
            <person name="Zhao Q."/>
            <person name="Lorenzi H."/>
            <person name="Orvis J."/>
            <person name="Puiu D."/>
            <person name="Melake-Berhan A."/>
            <person name="Jones K.M."/>
            <person name="Redman J."/>
            <person name="Chen G."/>
            <person name="Cahoon E.B."/>
            <person name="Gedil M."/>
            <person name="Stanke M."/>
            <person name="Haas B.J."/>
            <person name="Wortman J.R."/>
            <person name="Fraser-Liggett C.M."/>
            <person name="Ravel J."/>
            <person name="Rabinowicz P.D."/>
        </authorList>
    </citation>
    <scope>NUCLEOTIDE SEQUENCE [LARGE SCALE GENOMIC DNA]</scope>
    <source>
        <strain evidence="2">cv. Hale</strain>
    </source>
</reference>
<accession>B9SUA0</accession>
<organism evidence="1 2">
    <name type="scientific">Ricinus communis</name>
    <name type="common">Castor bean</name>
    <dbReference type="NCBI Taxonomy" id="3988"/>
    <lineage>
        <taxon>Eukaryota</taxon>
        <taxon>Viridiplantae</taxon>
        <taxon>Streptophyta</taxon>
        <taxon>Embryophyta</taxon>
        <taxon>Tracheophyta</taxon>
        <taxon>Spermatophyta</taxon>
        <taxon>Magnoliopsida</taxon>
        <taxon>eudicotyledons</taxon>
        <taxon>Gunneridae</taxon>
        <taxon>Pentapetalae</taxon>
        <taxon>rosids</taxon>
        <taxon>fabids</taxon>
        <taxon>Malpighiales</taxon>
        <taxon>Euphorbiaceae</taxon>
        <taxon>Acalyphoideae</taxon>
        <taxon>Acalypheae</taxon>
        <taxon>Ricinus</taxon>
    </lineage>
</organism>
<name>B9SUA0_RICCO</name>
<sequence length="50" mass="5857">MAKWILKITSRCWKEYKYDLKEKYKSEGHTMLEVSNNVSPNVNPSIGLIL</sequence>
<dbReference type="EMBL" id="EQ974144">
    <property type="protein sequence ID" value="EEF32803.1"/>
    <property type="molecule type" value="Genomic_DNA"/>
</dbReference>
<protein>
    <submittedName>
        <fullName evidence="1">Uncharacterized protein</fullName>
    </submittedName>
</protein>
<dbReference type="AlphaFoldDB" id="B9SUA0"/>
<proteinExistence type="predicted"/>
<evidence type="ECO:0000313" key="2">
    <source>
        <dbReference type="Proteomes" id="UP000008311"/>
    </source>
</evidence>
<dbReference type="InParanoid" id="B9SUA0"/>
<gene>
    <name evidence="1" type="ORF">RCOM_0228140</name>
</gene>
<keyword evidence="2" id="KW-1185">Reference proteome</keyword>